<evidence type="ECO:0000313" key="1">
    <source>
        <dbReference type="EMBL" id="KAK2864282.1"/>
    </source>
</evidence>
<keyword evidence="2" id="KW-1185">Reference proteome</keyword>
<accession>A0AA88T506</accession>
<dbReference type="AlphaFoldDB" id="A0AA88T506"/>
<dbReference type="Proteomes" id="UP001187315">
    <property type="component" value="Unassembled WGS sequence"/>
</dbReference>
<name>A0AA88T506_TACVA</name>
<reference evidence="1" key="1">
    <citation type="submission" date="2023-08" db="EMBL/GenBank/DDBJ databases">
        <title>Pelteobagrus vachellii genome.</title>
        <authorList>
            <person name="Liu H."/>
        </authorList>
    </citation>
    <scope>NUCLEOTIDE SEQUENCE</scope>
    <source>
        <strain evidence="1">PRFRI_2022a</strain>
        <tissue evidence="1">Muscle</tissue>
    </source>
</reference>
<evidence type="ECO:0000313" key="2">
    <source>
        <dbReference type="Proteomes" id="UP001187315"/>
    </source>
</evidence>
<dbReference type="EMBL" id="JAVHJS010000003">
    <property type="protein sequence ID" value="KAK2864282.1"/>
    <property type="molecule type" value="Genomic_DNA"/>
</dbReference>
<organism evidence="1 2">
    <name type="scientific">Tachysurus vachellii</name>
    <name type="common">Darkbarbel catfish</name>
    <name type="synonym">Pelteobagrus vachellii</name>
    <dbReference type="NCBI Taxonomy" id="175792"/>
    <lineage>
        <taxon>Eukaryota</taxon>
        <taxon>Metazoa</taxon>
        <taxon>Chordata</taxon>
        <taxon>Craniata</taxon>
        <taxon>Vertebrata</taxon>
        <taxon>Euteleostomi</taxon>
        <taxon>Actinopterygii</taxon>
        <taxon>Neopterygii</taxon>
        <taxon>Teleostei</taxon>
        <taxon>Ostariophysi</taxon>
        <taxon>Siluriformes</taxon>
        <taxon>Bagridae</taxon>
        <taxon>Tachysurus</taxon>
    </lineage>
</organism>
<comment type="caution">
    <text evidence="1">The sequence shown here is derived from an EMBL/GenBank/DDBJ whole genome shotgun (WGS) entry which is preliminary data.</text>
</comment>
<protein>
    <submittedName>
        <fullName evidence="1">Uncharacterized protein</fullName>
    </submittedName>
</protein>
<sequence length="125" mass="13179">MARSTKGFKGTAPLAQSHQLKTWELCLFSLDRRGRGRSQRSSSLPRNAPDVCTSISKFCNCSAVTGPSTNSQSSADSCGFELAFESNEAILRVSTSSVNTGGDVASVFCVCSAETDVLTSVSPQC</sequence>
<gene>
    <name evidence="1" type="ORF">Q7C36_003436</name>
</gene>
<proteinExistence type="predicted"/>